<dbReference type="Proteomes" id="UP000478208">
    <property type="component" value="Unassembled WGS sequence"/>
</dbReference>
<protein>
    <submittedName>
        <fullName evidence="2">Methyltransferase domain-containing protein</fullName>
    </submittedName>
</protein>
<keyword evidence="2" id="KW-0808">Transferase</keyword>
<dbReference type="InterPro" id="IPR029063">
    <property type="entry name" value="SAM-dependent_MTases_sf"/>
</dbReference>
<dbReference type="CDD" id="cd02440">
    <property type="entry name" value="AdoMet_MTases"/>
    <property type="match status" value="1"/>
</dbReference>
<dbReference type="InterPro" id="IPR041698">
    <property type="entry name" value="Methyltransf_25"/>
</dbReference>
<dbReference type="SUPFAM" id="SSF53335">
    <property type="entry name" value="S-adenosyl-L-methionine-dependent methyltransferases"/>
    <property type="match status" value="1"/>
</dbReference>
<evidence type="ECO:0000259" key="1">
    <source>
        <dbReference type="Pfam" id="PF13649"/>
    </source>
</evidence>
<dbReference type="EMBL" id="WOWS01000005">
    <property type="protein sequence ID" value="MUU79282.1"/>
    <property type="molecule type" value="Genomic_DNA"/>
</dbReference>
<dbReference type="Gene3D" id="3.40.50.150">
    <property type="entry name" value="Vaccinia Virus protein VP39"/>
    <property type="match status" value="1"/>
</dbReference>
<name>A0A6L6UEB3_9FLAO</name>
<dbReference type="Pfam" id="PF13649">
    <property type="entry name" value="Methyltransf_25"/>
    <property type="match status" value="1"/>
</dbReference>
<comment type="caution">
    <text evidence="2">The sequence shown here is derived from an EMBL/GenBank/DDBJ whole genome shotgun (WGS) entry which is preliminary data.</text>
</comment>
<evidence type="ECO:0000313" key="3">
    <source>
        <dbReference type="Proteomes" id="UP000478208"/>
    </source>
</evidence>
<feature type="domain" description="Methyltransferase" evidence="1">
    <location>
        <begin position="52"/>
        <end position="144"/>
    </location>
</feature>
<sequence length="265" mass="30758">MNKEMQYQSISKGFSKIYEHYEVLSQNSLIDKAMRQQVYNHINRFIKPNSRILELNSGSGIDAVYFASRNHKITATDISEGSKTYINKKIKDLGLNNLNFKHYSFLELEKLKPQKYNYAFSNFGGLNCTNEIEVMAKSLNAVLEDNAVVTMVVMGKYYPWDWIYALKGKFKRAFIRFNKNGTTANIEGEAVTTYYHTPKQFKNKMSSYFNYISSENLGVCYPSVNHTSITKFKKFIKFLIVVDSKLRQLIPVGIGDYYIMSFRKK</sequence>
<dbReference type="AlphaFoldDB" id="A0A6L6UEB3"/>
<proteinExistence type="predicted"/>
<evidence type="ECO:0000313" key="2">
    <source>
        <dbReference type="EMBL" id="MUU79282.1"/>
    </source>
</evidence>
<reference evidence="2 3" key="1">
    <citation type="submission" date="2019-12" db="EMBL/GenBank/DDBJ databases">
        <authorList>
            <person name="Li J."/>
        </authorList>
    </citation>
    <scope>NUCLEOTIDE SEQUENCE [LARGE SCALE GENOMIC DNA]</scope>
    <source>
        <strain evidence="2 3">HL2-2</strain>
    </source>
</reference>
<accession>A0A6L6UEB3</accession>
<keyword evidence="3" id="KW-1185">Reference proteome</keyword>
<dbReference type="RefSeq" id="WP_157364356.1">
    <property type="nucleotide sequence ID" value="NZ_WOWS01000005.1"/>
</dbReference>
<gene>
    <name evidence="2" type="ORF">GN138_12570</name>
</gene>
<dbReference type="GO" id="GO:0032259">
    <property type="term" value="P:methylation"/>
    <property type="evidence" value="ECO:0007669"/>
    <property type="project" value="UniProtKB-KW"/>
</dbReference>
<keyword evidence="2" id="KW-0489">Methyltransferase</keyword>
<organism evidence="2 3">
    <name type="scientific">Winogradskyella endarachnes</name>
    <dbReference type="NCBI Taxonomy" id="2681965"/>
    <lineage>
        <taxon>Bacteria</taxon>
        <taxon>Pseudomonadati</taxon>
        <taxon>Bacteroidota</taxon>
        <taxon>Flavobacteriia</taxon>
        <taxon>Flavobacteriales</taxon>
        <taxon>Flavobacteriaceae</taxon>
        <taxon>Winogradskyella</taxon>
    </lineage>
</organism>
<dbReference type="GO" id="GO:0008168">
    <property type="term" value="F:methyltransferase activity"/>
    <property type="evidence" value="ECO:0007669"/>
    <property type="project" value="UniProtKB-KW"/>
</dbReference>